<comment type="caution">
    <text evidence="1">Lacks conserved residue(s) required for the propagation of feature annotation.</text>
</comment>
<evidence type="ECO:0000313" key="4">
    <source>
        <dbReference type="EMBL" id="SNB75956.1"/>
    </source>
</evidence>
<protein>
    <recommendedName>
        <fullName evidence="1">LPS-assembly protein LptD</fullName>
    </recommendedName>
</protein>
<name>A0A238HH31_9NEIS</name>
<dbReference type="Pfam" id="PF04453">
    <property type="entry name" value="LptD"/>
    <property type="match status" value="1"/>
</dbReference>
<dbReference type="GO" id="GO:1990351">
    <property type="term" value="C:transporter complex"/>
    <property type="evidence" value="ECO:0007669"/>
    <property type="project" value="TreeGrafter"/>
</dbReference>
<sequence>MRYFNFNLLQGVILSRLFVTKPLVMALGVVFSGSVYAVPSMWDEDAAAMCQAPSAETHSVEPAKTSGGAKLPEDATRITSDKALGQIEERHRSEGNVIIERNDETLNAEWVDYDQKTETVDAGDKFKLTRADGQTVEGEKLHYDLKNSQGVAENSEFEANQDGRRLQGISEHVEMQDKQKSRMKNVKFNTCNPGDKSWYIQASELTNNQETGIGVAKNARLVFGGVPILYTPWADFPTRGNRKSGFLVPTASVGSDGGTISLPYYFNLAPNYDATIAPGVITERGLRLDGEFRYLQPEYSGSVNVAYMPHDKKHESNNRYLINARHNQRFNDKLSGGIDFNQASDDDYYQDFSTRNGIAESVNLNRSAWLNYNDVVLGEPFSAQLLVQKYQALKDANGAKDEPYARLPQLSAKWKKHFSKNGTFKTDGQLTYFEHSDKQAGTRAIVYPNIQWDFHNQWGYVRPKVGLHATRYWLNDFGSLKSRNTSRVLPIVNVDSGITLERETQLFGKDFVQTLEPRLFYNYIPSKAQNDLPLFDTSENDFTYPQLFRENIYSGGDRINSSNSMSVGVQTTFLDGKTFEEYFRAGIGQKYYFTDDNVLLEGSIDKTARKRSDIVAFAAGRVHKNWWLESNWHWDESEKKNDTYSIGVRYNPQPGKVISARYKYGRDEEIYSGFYGKMSHIDLGTQWPITNNLYMVGRLDYSLPRPRLTLEQTLGLEYKNPCGCWSASFVAQRYVSGLNKHKTGFFFTLQLKDLSTIGKPPYETLRLGIPGYTKTNEVNFR</sequence>
<comment type="subunit">
    <text evidence="1">Component of the lipopolysaccharide transport and assembly complex. Interacts with LptE and LptA.</text>
</comment>
<evidence type="ECO:0000313" key="3">
    <source>
        <dbReference type="EMBL" id="SMQ12797.1"/>
    </source>
</evidence>
<dbReference type="GO" id="GO:0015920">
    <property type="term" value="P:lipopolysaccharide transport"/>
    <property type="evidence" value="ECO:0007669"/>
    <property type="project" value="InterPro"/>
</dbReference>
<dbReference type="RefSeq" id="WP_257874963.1">
    <property type="nucleotide sequence ID" value="NZ_FXUV02000037.1"/>
</dbReference>
<evidence type="ECO:0000259" key="2">
    <source>
        <dbReference type="Pfam" id="PF04453"/>
    </source>
</evidence>
<dbReference type="Gene3D" id="2.60.450.10">
    <property type="entry name" value="Lipopolysaccharide (LPS) transport protein A like domain"/>
    <property type="match status" value="1"/>
</dbReference>
<comment type="subcellular location">
    <subcellularLocation>
        <location evidence="1">Cell outer membrane</location>
    </subcellularLocation>
</comment>
<reference evidence="4 5" key="2">
    <citation type="submission" date="2017-06" db="EMBL/GenBank/DDBJ databases">
        <authorList>
            <person name="Kim H.J."/>
            <person name="Triplett B.A."/>
        </authorList>
    </citation>
    <scope>NUCLEOTIDE SEQUENCE [LARGE SCALE GENOMIC DNA]</scope>
    <source>
        <strain evidence="4">Kingella_eburonensis</strain>
    </source>
</reference>
<dbReference type="HAMAP" id="MF_01411">
    <property type="entry name" value="LPS_assembly_LptD"/>
    <property type="match status" value="1"/>
</dbReference>
<dbReference type="Proteomes" id="UP000215450">
    <property type="component" value="Unassembled WGS sequence"/>
</dbReference>
<comment type="similarity">
    <text evidence="1">Belongs to the LptD family.</text>
</comment>
<dbReference type="InterPro" id="IPR007543">
    <property type="entry name" value="LptD_C"/>
</dbReference>
<proteinExistence type="inferred from homology"/>
<evidence type="ECO:0000256" key="1">
    <source>
        <dbReference type="HAMAP-Rule" id="MF_01411"/>
    </source>
</evidence>
<keyword evidence="1" id="KW-0732">Signal</keyword>
<dbReference type="EMBL" id="FXUV02000037">
    <property type="protein sequence ID" value="SNB75956.1"/>
    <property type="molecule type" value="Genomic_DNA"/>
</dbReference>
<keyword evidence="1" id="KW-0998">Cell outer membrane</keyword>
<dbReference type="InterPro" id="IPR050218">
    <property type="entry name" value="LptD"/>
</dbReference>
<evidence type="ECO:0000313" key="5">
    <source>
        <dbReference type="Proteomes" id="UP000215450"/>
    </source>
</evidence>
<comment type="function">
    <text evidence="1">Together with LptE, is involved in the assembly of lipopolysaccharide (LPS) at the surface of the outer membrane.</text>
</comment>
<dbReference type="PANTHER" id="PTHR30189">
    <property type="entry name" value="LPS-ASSEMBLY PROTEIN"/>
    <property type="match status" value="1"/>
</dbReference>
<dbReference type="AlphaFoldDB" id="A0A238HH31"/>
<gene>
    <name evidence="1 3" type="primary">lptD</name>
    <name evidence="3" type="ORF">KEBURONENSIS_01614</name>
    <name evidence="4" type="ORF">KEBURONENSIS_01623</name>
</gene>
<accession>A0A238HH31</accession>
<dbReference type="STRING" id="1522312.GCA_900177895_00679"/>
<dbReference type="InterPro" id="IPR020889">
    <property type="entry name" value="LipoPS_assembly_LptD"/>
</dbReference>
<keyword evidence="5" id="KW-1185">Reference proteome</keyword>
<feature type="domain" description="LptD C-terminal" evidence="2">
    <location>
        <begin position="317"/>
        <end position="692"/>
    </location>
</feature>
<dbReference type="PANTHER" id="PTHR30189:SF1">
    <property type="entry name" value="LPS-ASSEMBLY PROTEIN LPTD"/>
    <property type="match status" value="1"/>
</dbReference>
<organism evidence="3">
    <name type="scientific">Kingella negevensis</name>
    <dbReference type="NCBI Taxonomy" id="1522312"/>
    <lineage>
        <taxon>Bacteria</taxon>
        <taxon>Pseudomonadati</taxon>
        <taxon>Pseudomonadota</taxon>
        <taxon>Betaproteobacteria</taxon>
        <taxon>Neisseriales</taxon>
        <taxon>Neisseriaceae</taxon>
        <taxon>Kingella</taxon>
    </lineage>
</organism>
<dbReference type="GO" id="GO:0043165">
    <property type="term" value="P:Gram-negative-bacterium-type cell outer membrane assembly"/>
    <property type="evidence" value="ECO:0007669"/>
    <property type="project" value="UniProtKB-UniRule"/>
</dbReference>
<dbReference type="EMBL" id="FXUV01000032">
    <property type="protein sequence ID" value="SMQ12797.1"/>
    <property type="molecule type" value="Genomic_DNA"/>
</dbReference>
<reference evidence="3" key="1">
    <citation type="submission" date="2017-05" db="EMBL/GenBank/DDBJ databases">
        <authorList>
            <person name="Song R."/>
            <person name="Chenine A.L."/>
            <person name="Ruprecht R.M."/>
        </authorList>
    </citation>
    <scope>NUCLEOTIDE SEQUENCE</scope>
    <source>
        <strain evidence="3">Kingella_eburonensis</strain>
    </source>
</reference>
<dbReference type="GO" id="GO:0009279">
    <property type="term" value="C:cell outer membrane"/>
    <property type="evidence" value="ECO:0007669"/>
    <property type="project" value="UniProtKB-SubCell"/>
</dbReference>
<keyword evidence="1" id="KW-0472">Membrane</keyword>